<reference evidence="4" key="1">
    <citation type="submission" date="2017-02" db="UniProtKB">
        <authorList>
            <consortium name="WormBaseParasite"/>
        </authorList>
    </citation>
    <scope>IDENTIFICATION</scope>
</reference>
<dbReference type="GO" id="GO:0004725">
    <property type="term" value="F:protein tyrosine phosphatase activity"/>
    <property type="evidence" value="ECO:0007669"/>
    <property type="project" value="InterPro"/>
</dbReference>
<name>A0A0N4ZY71_PARTI</name>
<dbReference type="InterPro" id="IPR056006">
    <property type="entry name" value="DUF7584"/>
</dbReference>
<dbReference type="Pfam" id="PF24486">
    <property type="entry name" value="DUF7583"/>
    <property type="match status" value="1"/>
</dbReference>
<evidence type="ECO:0000256" key="1">
    <source>
        <dbReference type="SAM" id="SignalP"/>
    </source>
</evidence>
<dbReference type="SUPFAM" id="SSF52799">
    <property type="entry name" value="(Phosphotyrosine protein) phosphatases II"/>
    <property type="match status" value="2"/>
</dbReference>
<dbReference type="InterPro" id="IPR056005">
    <property type="entry name" value="DUF7583"/>
</dbReference>
<evidence type="ECO:0000313" key="4">
    <source>
        <dbReference type="WBParaSite" id="PTRK_0001374400.1"/>
    </source>
</evidence>
<proteinExistence type="predicted"/>
<dbReference type="PROSITE" id="PS50055">
    <property type="entry name" value="TYR_PHOSPHATASE_PTP"/>
    <property type="match status" value="2"/>
</dbReference>
<evidence type="ECO:0000259" key="2">
    <source>
        <dbReference type="PROSITE" id="PS50055"/>
    </source>
</evidence>
<feature type="signal peptide" evidence="1">
    <location>
        <begin position="1"/>
        <end position="19"/>
    </location>
</feature>
<dbReference type="InterPro" id="IPR029021">
    <property type="entry name" value="Prot-tyrosine_phosphatase-like"/>
</dbReference>
<feature type="domain" description="Tyrosine-protein phosphatase" evidence="2">
    <location>
        <begin position="818"/>
        <end position="1059"/>
    </location>
</feature>
<dbReference type="Pfam" id="PF24488">
    <property type="entry name" value="DUF7584"/>
    <property type="match status" value="1"/>
</dbReference>
<feature type="chain" id="PRO_5005892371" evidence="1">
    <location>
        <begin position="20"/>
        <end position="1194"/>
    </location>
</feature>
<feature type="domain" description="Tyrosine-protein phosphatase" evidence="2">
    <location>
        <begin position="519"/>
        <end position="733"/>
    </location>
</feature>
<evidence type="ECO:0000313" key="3">
    <source>
        <dbReference type="Proteomes" id="UP000038045"/>
    </source>
</evidence>
<dbReference type="InterPro" id="IPR000242">
    <property type="entry name" value="PTP_cat"/>
</dbReference>
<accession>A0A0N4ZY71</accession>
<protein>
    <submittedName>
        <fullName evidence="4">Tyrosine-protein phosphatase domain-containing protein</fullName>
    </submittedName>
</protein>
<dbReference type="Gene3D" id="3.90.190.10">
    <property type="entry name" value="Protein tyrosine phosphatase superfamily"/>
    <property type="match status" value="2"/>
</dbReference>
<dbReference type="Proteomes" id="UP000038045">
    <property type="component" value="Unplaced"/>
</dbReference>
<dbReference type="AlphaFoldDB" id="A0A0N4ZY71"/>
<dbReference type="SMART" id="SM00194">
    <property type="entry name" value="PTPc"/>
    <property type="match status" value="1"/>
</dbReference>
<dbReference type="WBParaSite" id="PTRK_0001374400.1">
    <property type="protein sequence ID" value="PTRK_0001374400.1"/>
    <property type="gene ID" value="PTRK_0001374400"/>
</dbReference>
<keyword evidence="3" id="KW-1185">Reference proteome</keyword>
<organism evidence="3 4">
    <name type="scientific">Parastrongyloides trichosuri</name>
    <name type="common">Possum-specific nematode worm</name>
    <dbReference type="NCBI Taxonomy" id="131310"/>
    <lineage>
        <taxon>Eukaryota</taxon>
        <taxon>Metazoa</taxon>
        <taxon>Ecdysozoa</taxon>
        <taxon>Nematoda</taxon>
        <taxon>Chromadorea</taxon>
        <taxon>Rhabditida</taxon>
        <taxon>Tylenchina</taxon>
        <taxon>Panagrolaimomorpha</taxon>
        <taxon>Strongyloidoidea</taxon>
        <taxon>Strongyloididae</taxon>
        <taxon>Parastrongyloides</taxon>
    </lineage>
</organism>
<keyword evidence="1" id="KW-0732">Signal</keyword>
<dbReference type="Pfam" id="PF00102">
    <property type="entry name" value="Y_phosphatase"/>
    <property type="match status" value="2"/>
</dbReference>
<sequence length="1194" mass="141296">MTIFYSLLLISFCNHFISSNNNSGALIRNVSTNSDIILIFCPSSNFKGKNGNVKFKVNYNIHKYSNYLNYSMNSQVNLFYLYIPEKKLSNLNINCGQVKSNNNTITPLNIKINWLEEINPLKNSKIYDAYFGTENIKKACENQDVLILIKRNHRIQLHYLNEEFKINDIAYVFDKMKMSDFYGIPCQIFKIKHPLPKIHLTTYNVNERMIQKKVKKFGVPIIKVLKNEYNKKYTVHLKTSRKSKSPNFFINENVVVREMKFLRHNRLDIKSLKIMKNNTFMVSYFEIVEVEYICHSCTNEYIAKQLYFFGPQGRNYEKIEKDVIYYGNKLEKEPYCSLEKYTFAYLESIKFNDSKVTIDKLMYKSNKSVGIFKLNQSNVIITDEAPHGTLTCEYHMPDGLYITQKKYLNNDILESYEKNYKWDIIGLFIAKVAVGTIISTLIGLLIIGYYFRVDVRHTLESIKLSQIYPNIEKFAWECSTKRLQCINDIINNSWDDGSLTSIEGTVIDKIPIMKEEDLDDYNSIIKREKNIYNLSVVRAHKLPFYKNNKKNYIIANCPTKLNIYDFYKLILEEKVEIVLVITDYPVNAPENSYYEYWNDLDLPLKDITLTLMSNLPSTVKDTNVVDIEITSNKDEKQEFILITVNWWPLNVQPFEKEKILSLYFLFESYLGSGSIIIHTGDIPDSRVLTFLSLCCSVERFRKNKKFTNVISVIENIRKTRHGMQIVPRTISQIISNIMYYFVLKGYIRSGYEYISWKKFQYQFIVNHCNVVPYQEPWISNLYNYFQNLTYKTLENITVYYKYEDVVLGSLPQIYWNYNKKKDRPSEQVFGNIIIPYKTTKVLTIYDRNKYDPVSPYSIFVEYLMPYENETSQTTLYVSHETDKRMEKKFFEKIYEDNIESIVLTLKVSDNSYYRFFPDRNEGNKTRGNFKVLYIKETTYYKNSLIIIHYVVIKLLDNTSKSFKLYHYLNCPEDGLTLDLHVYLKIFESVIENGRNILILDKKHTGRPGVLVLSLALKYSLLNSEVMDPLQTASILCSKYNDLIERSEQIILALRIIVTHYRLELDHMTEGGYEIIHKMLYREQLYRMNLFNEVNKTNPFKKRIQIRLPKRKQGYKLFKKPVNMENIGKYNEPKQREQTMKHISFERDLTDEQIYDTPIIDIERDKSAIPTEELGMKKEMQEEIIRRLMNESRKK</sequence>